<evidence type="ECO:0000313" key="2">
    <source>
        <dbReference type="EMBL" id="KAG6944913.1"/>
    </source>
</evidence>
<name>A0A8J5IDG9_9STRA</name>
<reference evidence="2" key="1">
    <citation type="submission" date="2021-01" db="EMBL/GenBank/DDBJ databases">
        <title>Phytophthora aleatoria, a newly-described species from Pinus radiata is distinct from Phytophthora cactorum isolates based on comparative genomics.</title>
        <authorList>
            <person name="Mcdougal R."/>
            <person name="Panda P."/>
            <person name="Williams N."/>
            <person name="Studholme D.J."/>
        </authorList>
    </citation>
    <scope>NUCLEOTIDE SEQUENCE</scope>
    <source>
        <strain evidence="2">NZFS 4037</strain>
    </source>
</reference>
<evidence type="ECO:0000313" key="3">
    <source>
        <dbReference type="Proteomes" id="UP000709295"/>
    </source>
</evidence>
<dbReference type="AlphaFoldDB" id="A0A8J5IDG9"/>
<proteinExistence type="predicted"/>
<feature type="chain" id="PRO_5035168551" evidence="1">
    <location>
        <begin position="21"/>
        <end position="134"/>
    </location>
</feature>
<organism evidence="2 3">
    <name type="scientific">Phytophthora aleatoria</name>
    <dbReference type="NCBI Taxonomy" id="2496075"/>
    <lineage>
        <taxon>Eukaryota</taxon>
        <taxon>Sar</taxon>
        <taxon>Stramenopiles</taxon>
        <taxon>Oomycota</taxon>
        <taxon>Peronosporomycetes</taxon>
        <taxon>Peronosporales</taxon>
        <taxon>Peronosporaceae</taxon>
        <taxon>Phytophthora</taxon>
    </lineage>
</organism>
<evidence type="ECO:0000256" key="1">
    <source>
        <dbReference type="SAM" id="SignalP"/>
    </source>
</evidence>
<sequence length="134" mass="15231">PPRLPDLIVLDLAFFHSLQSLQYQAPTFDTNCQIAVVEAAFGNISYHTLKSFFLTLQKVKGTVTACKVVMTIVCLVWTCIVSTLACRQYHYQSRLMYFHHLNQSLSSSQICPRRKYQKGSDVACTTYFVLANAR</sequence>
<keyword evidence="1" id="KW-0732">Signal</keyword>
<keyword evidence="3" id="KW-1185">Reference proteome</keyword>
<protein>
    <submittedName>
        <fullName evidence="2">Uncharacterized protein</fullName>
    </submittedName>
</protein>
<feature type="non-terminal residue" evidence="2">
    <location>
        <position position="1"/>
    </location>
</feature>
<dbReference type="EMBL" id="JAENGY010002241">
    <property type="protein sequence ID" value="KAG6944913.1"/>
    <property type="molecule type" value="Genomic_DNA"/>
</dbReference>
<feature type="signal peptide" evidence="1">
    <location>
        <begin position="1"/>
        <end position="20"/>
    </location>
</feature>
<accession>A0A8J5IDG9</accession>
<dbReference type="Proteomes" id="UP000709295">
    <property type="component" value="Unassembled WGS sequence"/>
</dbReference>
<comment type="caution">
    <text evidence="2">The sequence shown here is derived from an EMBL/GenBank/DDBJ whole genome shotgun (WGS) entry which is preliminary data.</text>
</comment>
<gene>
    <name evidence="2" type="ORF">JG688_00016836</name>
</gene>